<dbReference type="PROSITE" id="PS50113">
    <property type="entry name" value="PAC"/>
    <property type="match status" value="1"/>
</dbReference>
<dbReference type="RefSeq" id="WP_002623053.1">
    <property type="nucleotide sequence ID" value="NZ_ANAH02000001.1"/>
</dbReference>
<dbReference type="GO" id="GO:0016020">
    <property type="term" value="C:membrane"/>
    <property type="evidence" value="ECO:0007669"/>
    <property type="project" value="UniProtKB-SubCell"/>
</dbReference>
<dbReference type="InterPro" id="IPR035965">
    <property type="entry name" value="PAS-like_dom_sf"/>
</dbReference>
<dbReference type="Proteomes" id="UP000011682">
    <property type="component" value="Unassembled WGS sequence"/>
</dbReference>
<evidence type="ECO:0000256" key="13">
    <source>
        <dbReference type="SAM" id="Coils"/>
    </source>
</evidence>
<dbReference type="InterPro" id="IPR003661">
    <property type="entry name" value="HisK_dim/P_dom"/>
</dbReference>
<evidence type="ECO:0000256" key="11">
    <source>
        <dbReference type="ARBA" id="ARBA00023012"/>
    </source>
</evidence>
<evidence type="ECO:0000256" key="7">
    <source>
        <dbReference type="ARBA" id="ARBA00022741"/>
    </source>
</evidence>
<dbReference type="CDD" id="cd00130">
    <property type="entry name" value="PAS"/>
    <property type="match status" value="3"/>
</dbReference>
<name>S9PRK4_CYSF2</name>
<dbReference type="InterPro" id="IPR005467">
    <property type="entry name" value="His_kinase_dom"/>
</dbReference>
<feature type="domain" description="Histidine kinase" evidence="14">
    <location>
        <begin position="538"/>
        <end position="750"/>
    </location>
</feature>
<dbReference type="Gene3D" id="2.10.70.100">
    <property type="match status" value="1"/>
</dbReference>
<protein>
    <recommendedName>
        <fullName evidence="3">histidine kinase</fullName>
        <ecNumber evidence="3">2.7.13.3</ecNumber>
    </recommendedName>
</protein>
<accession>S9PRK4</accession>
<dbReference type="GO" id="GO:0005524">
    <property type="term" value="F:ATP binding"/>
    <property type="evidence" value="ECO:0007669"/>
    <property type="project" value="UniProtKB-KW"/>
</dbReference>
<dbReference type="Gene3D" id="3.30.450.20">
    <property type="entry name" value="PAS domain"/>
    <property type="match status" value="3"/>
</dbReference>
<evidence type="ECO:0000256" key="1">
    <source>
        <dbReference type="ARBA" id="ARBA00000085"/>
    </source>
</evidence>
<evidence type="ECO:0000259" key="16">
    <source>
        <dbReference type="PROSITE" id="PS50113"/>
    </source>
</evidence>
<evidence type="ECO:0000256" key="4">
    <source>
        <dbReference type="ARBA" id="ARBA00022553"/>
    </source>
</evidence>
<dbReference type="GO" id="GO:0000155">
    <property type="term" value="F:phosphorelay sensor kinase activity"/>
    <property type="evidence" value="ECO:0007669"/>
    <property type="project" value="InterPro"/>
</dbReference>
<dbReference type="PANTHER" id="PTHR42878:SF7">
    <property type="entry name" value="SENSOR HISTIDINE KINASE GLRK"/>
    <property type="match status" value="1"/>
</dbReference>
<keyword evidence="9" id="KW-0067">ATP-binding</keyword>
<dbReference type="InterPro" id="IPR050351">
    <property type="entry name" value="BphY/WalK/GraS-like"/>
</dbReference>
<dbReference type="Pfam" id="PF00512">
    <property type="entry name" value="HisKA"/>
    <property type="match status" value="1"/>
</dbReference>
<keyword evidence="13" id="KW-0175">Coiled coil</keyword>
<proteinExistence type="predicted"/>
<feature type="domain" description="PAS" evidence="15">
    <location>
        <begin position="152"/>
        <end position="223"/>
    </location>
</feature>
<comment type="catalytic activity">
    <reaction evidence="1">
        <text>ATP + protein L-histidine = ADP + protein N-phospho-L-histidine.</text>
        <dbReference type="EC" id="2.7.13.3"/>
    </reaction>
</comment>
<dbReference type="PRINTS" id="PR00344">
    <property type="entry name" value="BCTRLSENSOR"/>
</dbReference>
<dbReference type="InterPro" id="IPR004358">
    <property type="entry name" value="Sig_transdc_His_kin-like_C"/>
</dbReference>
<dbReference type="SUPFAM" id="SSF47384">
    <property type="entry name" value="Homodimeric domain of signal transducing histidine kinase"/>
    <property type="match status" value="1"/>
</dbReference>
<keyword evidence="7" id="KW-0547">Nucleotide-binding</keyword>
<dbReference type="InterPro" id="IPR003594">
    <property type="entry name" value="HATPase_dom"/>
</dbReference>
<dbReference type="InterPro" id="IPR036097">
    <property type="entry name" value="HisK_dim/P_sf"/>
</dbReference>
<keyword evidence="11" id="KW-0902">Two-component regulatory system</keyword>
<keyword evidence="8" id="KW-0418">Kinase</keyword>
<dbReference type="Pfam" id="PF08448">
    <property type="entry name" value="PAS_4"/>
    <property type="match status" value="2"/>
</dbReference>
<evidence type="ECO:0000259" key="15">
    <source>
        <dbReference type="PROSITE" id="PS50112"/>
    </source>
</evidence>
<dbReference type="eggNOG" id="COG4251">
    <property type="taxonomic scope" value="Bacteria"/>
</dbReference>
<evidence type="ECO:0000256" key="3">
    <source>
        <dbReference type="ARBA" id="ARBA00012438"/>
    </source>
</evidence>
<dbReference type="GO" id="GO:0030295">
    <property type="term" value="F:protein kinase activator activity"/>
    <property type="evidence" value="ECO:0007669"/>
    <property type="project" value="TreeGrafter"/>
</dbReference>
<evidence type="ECO:0000256" key="2">
    <source>
        <dbReference type="ARBA" id="ARBA00004141"/>
    </source>
</evidence>
<evidence type="ECO:0000256" key="8">
    <source>
        <dbReference type="ARBA" id="ARBA00022777"/>
    </source>
</evidence>
<comment type="caution">
    <text evidence="17">The sequence shown here is derived from an EMBL/GenBank/DDBJ whole genome shotgun (WGS) entry which is preliminary data.</text>
</comment>
<dbReference type="SMART" id="SM00388">
    <property type="entry name" value="HisKA"/>
    <property type="match status" value="1"/>
</dbReference>
<evidence type="ECO:0000313" key="17">
    <source>
        <dbReference type="EMBL" id="EPX65132.1"/>
    </source>
</evidence>
<keyword evidence="4" id="KW-0597">Phosphoprotein</keyword>
<dbReference type="Pfam" id="PF08447">
    <property type="entry name" value="PAS_3"/>
    <property type="match status" value="1"/>
</dbReference>
<feature type="domain" description="PAS" evidence="15">
    <location>
        <begin position="282"/>
        <end position="352"/>
    </location>
</feature>
<dbReference type="Pfam" id="PF02518">
    <property type="entry name" value="HATPase_c"/>
    <property type="match status" value="1"/>
</dbReference>
<dbReference type="PROSITE" id="PS50112">
    <property type="entry name" value="PAS"/>
    <property type="match status" value="2"/>
</dbReference>
<evidence type="ECO:0000256" key="12">
    <source>
        <dbReference type="ARBA" id="ARBA00023136"/>
    </source>
</evidence>
<feature type="coiled-coil region" evidence="13">
    <location>
        <begin position="389"/>
        <end position="420"/>
    </location>
</feature>
<dbReference type="EC" id="2.7.13.3" evidence="3"/>
<evidence type="ECO:0000256" key="9">
    <source>
        <dbReference type="ARBA" id="ARBA00022840"/>
    </source>
</evidence>
<comment type="subcellular location">
    <subcellularLocation>
        <location evidence="2">Membrane</location>
        <topology evidence="2">Multi-pass membrane protein</topology>
    </subcellularLocation>
</comment>
<dbReference type="InterPro" id="IPR013656">
    <property type="entry name" value="PAS_4"/>
</dbReference>
<dbReference type="eggNOG" id="COG2205">
    <property type="taxonomic scope" value="Bacteria"/>
</dbReference>
<dbReference type="Gene3D" id="1.10.287.130">
    <property type="match status" value="1"/>
</dbReference>
<evidence type="ECO:0000256" key="10">
    <source>
        <dbReference type="ARBA" id="ARBA00022989"/>
    </source>
</evidence>
<evidence type="ECO:0000256" key="6">
    <source>
        <dbReference type="ARBA" id="ARBA00022692"/>
    </source>
</evidence>
<dbReference type="InterPro" id="IPR000700">
    <property type="entry name" value="PAS-assoc_C"/>
</dbReference>
<gene>
    <name evidence="17" type="ORF">D187_000557</name>
</gene>
<dbReference type="GO" id="GO:0000156">
    <property type="term" value="F:phosphorelay response regulator activity"/>
    <property type="evidence" value="ECO:0007669"/>
    <property type="project" value="TreeGrafter"/>
</dbReference>
<dbReference type="SUPFAM" id="SSF55874">
    <property type="entry name" value="ATPase domain of HSP90 chaperone/DNA topoisomerase II/histidine kinase"/>
    <property type="match status" value="1"/>
</dbReference>
<keyword evidence="12" id="KW-0472">Membrane</keyword>
<organism evidence="17 18">
    <name type="scientific">Cystobacter fuscus (strain ATCC 25194 / DSM 2262 / NBRC 100088 / M29)</name>
    <dbReference type="NCBI Taxonomy" id="1242864"/>
    <lineage>
        <taxon>Bacteria</taxon>
        <taxon>Pseudomonadati</taxon>
        <taxon>Myxococcota</taxon>
        <taxon>Myxococcia</taxon>
        <taxon>Myxococcales</taxon>
        <taxon>Cystobacterineae</taxon>
        <taxon>Archangiaceae</taxon>
        <taxon>Cystobacter</taxon>
    </lineage>
</organism>
<dbReference type="SUPFAM" id="SSF55785">
    <property type="entry name" value="PYP-like sensor domain (PAS domain)"/>
    <property type="match status" value="3"/>
</dbReference>
<dbReference type="InterPro" id="IPR000014">
    <property type="entry name" value="PAS"/>
</dbReference>
<dbReference type="SMART" id="SM00091">
    <property type="entry name" value="PAS"/>
    <property type="match status" value="3"/>
</dbReference>
<dbReference type="Gene3D" id="3.30.565.10">
    <property type="entry name" value="Histidine kinase-like ATPase, C-terminal domain"/>
    <property type="match status" value="1"/>
</dbReference>
<dbReference type="NCBIfam" id="TIGR00229">
    <property type="entry name" value="sensory_box"/>
    <property type="match status" value="2"/>
</dbReference>
<dbReference type="PROSITE" id="PS50109">
    <property type="entry name" value="HIS_KIN"/>
    <property type="match status" value="1"/>
</dbReference>
<evidence type="ECO:0000313" key="18">
    <source>
        <dbReference type="Proteomes" id="UP000011682"/>
    </source>
</evidence>
<feature type="domain" description="PAC" evidence="16">
    <location>
        <begin position="228"/>
        <end position="281"/>
    </location>
</feature>
<sequence>MPSLAELIERNRESLLLRYLEEASRLPSARAVSPQDVIDNLPEYLATLRTSSRDQREDPGYTRRSLEEAHLRRRLRLGYTQEDVKAEFALLGRLLSSLGTSLPPSQQPPAEDTQRLHDWLRAALEHTESVFGERSPEASHRIPPGLGAPQLREAHLRLAIEATGLGTWDYDPLTDVVHADERCLHLLGLPPDATLDYSVHLSALHPEDRERVHQVVQHSLSPTGSGSHQIEFRTVGLRDGIERWLSGNGRALFDENGRAVRLVGTVLDITERVREREATERERKRLTAILESMSEAFLSFDQDWRFTYVNREAERFMGMSREQLLGRDHWEVFPAARGTNVERYYQRVAAERIPLSFENFYIPWQRWFEVHVYPIDEGIAAFFQDITERKHREEEREQLLREQTRLREQAEQALLQSQRAAEVLEHGDPFVLLDRDFRITQVNKNQELISQKRREEELGRILWDVFPAIDNPESAYWREYHRAMNERVPVHFEEYYPPQDLWASVNAYPTAEGGLAVFFRDTTESKRAEQFRERLMGIVSHDLRSPLHAITLAAETLLRRESLSESALARVRRIVQSGERMSRMITDLLDFTRARMGGGIPLQRRPGEMVGLVRTTLEEFDITHPGRIVFSPGQGPYTGEWDLDRLAQVISNLVSNALKHGAGNTPVTVDLREEGQEIVLVVSNQGTPIPESLLPHVFDPFRRSADSSRQGLGLGLYIAQQIVLAHGGSITASSSSVAGTTFSVRLPRGSAPS</sequence>
<dbReference type="CDD" id="cd00082">
    <property type="entry name" value="HisKA"/>
    <property type="match status" value="1"/>
</dbReference>
<keyword evidence="6" id="KW-0812">Transmembrane</keyword>
<reference evidence="17" key="1">
    <citation type="submission" date="2013-05" db="EMBL/GenBank/DDBJ databases">
        <title>Genome assembly of Cystobacter fuscus DSM 2262.</title>
        <authorList>
            <person name="Sharma G."/>
            <person name="Khatri I."/>
            <person name="Kaur C."/>
            <person name="Mayilraj S."/>
            <person name="Subramanian S."/>
        </authorList>
    </citation>
    <scope>NUCLEOTIDE SEQUENCE [LARGE SCALE GENOMIC DNA]</scope>
    <source>
        <strain evidence="17">DSM 2262</strain>
    </source>
</reference>
<keyword evidence="10" id="KW-1133">Transmembrane helix</keyword>
<dbReference type="GO" id="GO:0007234">
    <property type="term" value="P:osmosensory signaling via phosphorelay pathway"/>
    <property type="evidence" value="ECO:0007669"/>
    <property type="project" value="TreeGrafter"/>
</dbReference>
<dbReference type="CDD" id="cd00075">
    <property type="entry name" value="HATPase"/>
    <property type="match status" value="1"/>
</dbReference>
<evidence type="ECO:0000259" key="14">
    <source>
        <dbReference type="PROSITE" id="PS50109"/>
    </source>
</evidence>
<dbReference type="SMART" id="SM00387">
    <property type="entry name" value="HATPase_c"/>
    <property type="match status" value="1"/>
</dbReference>
<dbReference type="OrthoDB" id="9787818at2"/>
<dbReference type="EMBL" id="ANAH02000001">
    <property type="protein sequence ID" value="EPX65132.1"/>
    <property type="molecule type" value="Genomic_DNA"/>
</dbReference>
<evidence type="ECO:0000256" key="5">
    <source>
        <dbReference type="ARBA" id="ARBA00022679"/>
    </source>
</evidence>
<dbReference type="InterPro" id="IPR013655">
    <property type="entry name" value="PAS_fold_3"/>
</dbReference>
<keyword evidence="18" id="KW-1185">Reference proteome</keyword>
<keyword evidence="5" id="KW-0808">Transferase</keyword>
<dbReference type="PANTHER" id="PTHR42878">
    <property type="entry name" value="TWO-COMPONENT HISTIDINE KINASE"/>
    <property type="match status" value="1"/>
</dbReference>
<dbReference type="InterPro" id="IPR036890">
    <property type="entry name" value="HATPase_C_sf"/>
</dbReference>
<dbReference type="AlphaFoldDB" id="S9PRK4"/>